<dbReference type="InterPro" id="IPR051534">
    <property type="entry name" value="CBASS_pafABC_assoc_protein"/>
</dbReference>
<dbReference type="AlphaFoldDB" id="A0A0G3EFH5"/>
<feature type="domain" description="WCX" evidence="2">
    <location>
        <begin position="246"/>
        <end position="321"/>
    </location>
</feature>
<evidence type="ECO:0000259" key="1">
    <source>
        <dbReference type="Pfam" id="PF13280"/>
    </source>
</evidence>
<evidence type="ECO:0000259" key="2">
    <source>
        <dbReference type="Pfam" id="PF25583"/>
    </source>
</evidence>
<dbReference type="PANTHER" id="PTHR34580">
    <property type="match status" value="1"/>
</dbReference>
<organism evidence="3 4">
    <name type="scientific">Kiritimatiella glycovorans</name>
    <dbReference type="NCBI Taxonomy" id="1307763"/>
    <lineage>
        <taxon>Bacteria</taxon>
        <taxon>Pseudomonadati</taxon>
        <taxon>Kiritimatiellota</taxon>
        <taxon>Kiritimatiellia</taxon>
        <taxon>Kiritimatiellales</taxon>
        <taxon>Kiritimatiellaceae</taxon>
        <taxon>Kiritimatiella</taxon>
    </lineage>
</organism>
<keyword evidence="4" id="KW-1185">Reference proteome</keyword>
<accession>A0A0G3EFH5</accession>
<reference evidence="4" key="1">
    <citation type="submission" date="2015-02" db="EMBL/GenBank/DDBJ databases">
        <title>Description and complete genome sequence of the first cultured representative of the subdivision 5 of the Verrucomicrobia phylum.</title>
        <authorList>
            <person name="Spring S."/>
            <person name="Bunk B."/>
            <person name="Sproer C."/>
            <person name="Klenk H.-P."/>
        </authorList>
    </citation>
    <scope>NUCLEOTIDE SEQUENCE [LARGE SCALE GENOMIC DNA]</scope>
    <source>
        <strain evidence="4">L21-Fru-AB</strain>
    </source>
</reference>
<sequence>MKAGSRPQYYRIRRMVQMVREGAETGYLPNSSDFMKEFEVSRRTVARDLDFLRDEENAPLAYDEARHGFRLTDETYMLPPVRISRREAFSFALARKLLAHYEDTPLHLDMRSVLDKIAESLEGDVTIEPDWLSEHVGVLPEDRVRIDPDVWAKLAGCVERCEAVRATYQTFDGRVSEYELHPYHLLAYHGNWYLMAWNAEKGRVATFALSRFRRIAATGQGYTRAAEFSPETYARQAFGIVGGEKPIKVRLLFEPKLAVYITERQWHPTQEFRTRRDGRVEMRLETTGRKELVRWVLSWMPDVKVLAPKSLRDRITEKLQDGLRTQQ</sequence>
<dbReference type="InterPro" id="IPR026881">
    <property type="entry name" value="WYL_dom"/>
</dbReference>
<dbReference type="PROSITE" id="PS52050">
    <property type="entry name" value="WYL"/>
    <property type="match status" value="1"/>
</dbReference>
<evidence type="ECO:0000313" key="4">
    <source>
        <dbReference type="Proteomes" id="UP000035268"/>
    </source>
</evidence>
<dbReference type="KEGG" id="vbl:L21SP4_01982"/>
<evidence type="ECO:0000313" key="3">
    <source>
        <dbReference type="EMBL" id="AKJ65216.1"/>
    </source>
</evidence>
<protein>
    <submittedName>
        <fullName evidence="3">Uncharacterized protein</fullName>
    </submittedName>
</protein>
<dbReference type="OrthoDB" id="9787242at2"/>
<reference evidence="3 4" key="2">
    <citation type="journal article" date="2016" name="ISME J.">
        <title>Characterization of the first cultured representative of Verrucomicrobia subdivision 5 indicates the proposal of a novel phylum.</title>
        <authorList>
            <person name="Spring S."/>
            <person name="Bunk B."/>
            <person name="Sproer C."/>
            <person name="Schumann P."/>
            <person name="Rohde M."/>
            <person name="Tindall B.J."/>
            <person name="Klenk H.P."/>
        </authorList>
    </citation>
    <scope>NUCLEOTIDE SEQUENCE [LARGE SCALE GENOMIC DNA]</scope>
    <source>
        <strain evidence="3 4">L21-Fru-AB</strain>
    </source>
</reference>
<dbReference type="PANTHER" id="PTHR34580:SF1">
    <property type="entry name" value="PROTEIN PAFC"/>
    <property type="match status" value="1"/>
</dbReference>
<dbReference type="Pfam" id="PF13280">
    <property type="entry name" value="WYL"/>
    <property type="match status" value="1"/>
</dbReference>
<name>A0A0G3EFH5_9BACT</name>
<gene>
    <name evidence="3" type="ORF">L21SP4_01982</name>
</gene>
<dbReference type="InterPro" id="IPR057727">
    <property type="entry name" value="WCX_dom"/>
</dbReference>
<proteinExistence type="predicted"/>
<feature type="domain" description="WYL" evidence="1">
    <location>
        <begin position="150"/>
        <end position="215"/>
    </location>
</feature>
<dbReference type="RefSeq" id="WP_052882476.1">
    <property type="nucleotide sequence ID" value="NZ_CP010904.1"/>
</dbReference>
<dbReference type="Pfam" id="PF25583">
    <property type="entry name" value="WCX"/>
    <property type="match status" value="1"/>
</dbReference>
<dbReference type="EMBL" id="CP010904">
    <property type="protein sequence ID" value="AKJ65216.1"/>
    <property type="molecule type" value="Genomic_DNA"/>
</dbReference>
<dbReference type="Proteomes" id="UP000035268">
    <property type="component" value="Chromosome"/>
</dbReference>